<evidence type="ECO:0000313" key="2">
    <source>
        <dbReference type="Proteomes" id="UP000325433"/>
    </source>
</evidence>
<protein>
    <submittedName>
        <fullName evidence="1">Uncharacterized protein</fullName>
    </submittedName>
</protein>
<proteinExistence type="predicted"/>
<accession>A0A5N6VKP6</accession>
<dbReference type="Proteomes" id="UP000325433">
    <property type="component" value="Unassembled WGS sequence"/>
</dbReference>
<sequence length="54" mass="6427">MILCVVVVVLFQIWLSVVIYKYIFQYCHIGVILVSYLRLETRFPSSNHTDHTHM</sequence>
<evidence type="ECO:0000313" key="1">
    <source>
        <dbReference type="EMBL" id="KAE8308698.1"/>
    </source>
</evidence>
<reference evidence="2" key="1">
    <citation type="submission" date="2019-04" db="EMBL/GenBank/DDBJ databases">
        <title>Friends and foes A comparative genomics studyof 23 Aspergillus species from section Flavi.</title>
        <authorList>
            <consortium name="DOE Joint Genome Institute"/>
            <person name="Kjaerbolling I."/>
            <person name="Vesth T."/>
            <person name="Frisvad J.C."/>
            <person name="Nybo J.L."/>
            <person name="Theobald S."/>
            <person name="Kildgaard S."/>
            <person name="Isbrandt T."/>
            <person name="Kuo A."/>
            <person name="Sato A."/>
            <person name="Lyhne E.K."/>
            <person name="Kogle M.E."/>
            <person name="Wiebenga A."/>
            <person name="Kun R.S."/>
            <person name="Lubbers R.J."/>
            <person name="Makela M.R."/>
            <person name="Barry K."/>
            <person name="Chovatia M."/>
            <person name="Clum A."/>
            <person name="Daum C."/>
            <person name="Haridas S."/>
            <person name="He G."/>
            <person name="LaButti K."/>
            <person name="Lipzen A."/>
            <person name="Mondo S."/>
            <person name="Riley R."/>
            <person name="Salamov A."/>
            <person name="Simmons B.A."/>
            <person name="Magnuson J.K."/>
            <person name="Henrissat B."/>
            <person name="Mortensen U.H."/>
            <person name="Larsen T.O."/>
            <person name="Devries R.P."/>
            <person name="Grigoriev I.V."/>
            <person name="Machida M."/>
            <person name="Baker S.E."/>
            <person name="Andersen M.R."/>
        </authorList>
    </citation>
    <scope>NUCLEOTIDE SEQUENCE [LARGE SCALE GENOMIC DNA]</scope>
    <source>
        <strain evidence="2">CBS 130015</strain>
    </source>
</reference>
<gene>
    <name evidence="1" type="ORF">BDV41DRAFT_550616</name>
</gene>
<organism evidence="1 2">
    <name type="scientific">Aspergillus transmontanensis</name>
    <dbReference type="NCBI Taxonomy" id="1034304"/>
    <lineage>
        <taxon>Eukaryota</taxon>
        <taxon>Fungi</taxon>
        <taxon>Dikarya</taxon>
        <taxon>Ascomycota</taxon>
        <taxon>Pezizomycotina</taxon>
        <taxon>Eurotiomycetes</taxon>
        <taxon>Eurotiomycetidae</taxon>
        <taxon>Eurotiales</taxon>
        <taxon>Aspergillaceae</taxon>
        <taxon>Aspergillus</taxon>
        <taxon>Aspergillus subgen. Circumdati</taxon>
    </lineage>
</organism>
<dbReference type="AlphaFoldDB" id="A0A5N6VKP6"/>
<feature type="non-terminal residue" evidence="1">
    <location>
        <position position="1"/>
    </location>
</feature>
<name>A0A5N6VKP6_9EURO</name>
<keyword evidence="2" id="KW-1185">Reference proteome</keyword>
<dbReference type="EMBL" id="ML738379">
    <property type="protein sequence ID" value="KAE8308698.1"/>
    <property type="molecule type" value="Genomic_DNA"/>
</dbReference>